<comment type="similarity">
    <text evidence="2">Belongs to the EamA transporter family.</text>
</comment>
<feature type="transmembrane region" description="Helical" evidence="6">
    <location>
        <begin position="213"/>
        <end position="232"/>
    </location>
</feature>
<feature type="transmembrane region" description="Helical" evidence="6">
    <location>
        <begin position="88"/>
        <end position="112"/>
    </location>
</feature>
<feature type="transmembrane region" description="Helical" evidence="6">
    <location>
        <begin position="244"/>
        <end position="262"/>
    </location>
</feature>
<dbReference type="Pfam" id="PF00892">
    <property type="entry name" value="EamA"/>
    <property type="match status" value="2"/>
</dbReference>
<feature type="transmembrane region" description="Helical" evidence="6">
    <location>
        <begin position="63"/>
        <end position="82"/>
    </location>
</feature>
<feature type="transmembrane region" description="Helical" evidence="6">
    <location>
        <begin position="177"/>
        <end position="201"/>
    </location>
</feature>
<dbReference type="Proteomes" id="UP000234845">
    <property type="component" value="Unassembled WGS sequence"/>
</dbReference>
<protein>
    <submittedName>
        <fullName evidence="8">EamA/RhaT family transporter</fullName>
    </submittedName>
</protein>
<evidence type="ECO:0000256" key="6">
    <source>
        <dbReference type="SAM" id="Phobius"/>
    </source>
</evidence>
<evidence type="ECO:0000256" key="1">
    <source>
        <dbReference type="ARBA" id="ARBA00004141"/>
    </source>
</evidence>
<dbReference type="AlphaFoldDB" id="A0A2N5Y6U8"/>
<dbReference type="PANTHER" id="PTHR32322:SF2">
    <property type="entry name" value="EAMA DOMAIN-CONTAINING PROTEIN"/>
    <property type="match status" value="1"/>
</dbReference>
<reference evidence="9" key="1">
    <citation type="submission" date="2017-11" db="EMBL/GenBank/DDBJ databases">
        <title>The draft genome sequence of Chromatocurvus sp. F02.</title>
        <authorList>
            <person name="Du Z.-J."/>
            <person name="Chang Y.-Q."/>
        </authorList>
    </citation>
    <scope>NUCLEOTIDE SEQUENCE [LARGE SCALE GENOMIC DNA]</scope>
    <source>
        <strain evidence="9">F02</strain>
    </source>
</reference>
<keyword evidence="9" id="KW-1185">Reference proteome</keyword>
<dbReference type="InterPro" id="IPR050638">
    <property type="entry name" value="AA-Vitamin_Transporters"/>
</dbReference>
<feature type="transmembrane region" description="Helical" evidence="6">
    <location>
        <begin position="151"/>
        <end position="170"/>
    </location>
</feature>
<evidence type="ECO:0000256" key="4">
    <source>
        <dbReference type="ARBA" id="ARBA00022989"/>
    </source>
</evidence>
<dbReference type="RefSeq" id="WP_101519760.1">
    <property type="nucleotide sequence ID" value="NZ_PKLZ01000001.1"/>
</dbReference>
<dbReference type="GO" id="GO:0016020">
    <property type="term" value="C:membrane"/>
    <property type="evidence" value="ECO:0007669"/>
    <property type="project" value="UniProtKB-SubCell"/>
</dbReference>
<feature type="domain" description="EamA" evidence="7">
    <location>
        <begin position="151"/>
        <end position="286"/>
    </location>
</feature>
<evidence type="ECO:0000256" key="2">
    <source>
        <dbReference type="ARBA" id="ARBA00007362"/>
    </source>
</evidence>
<feature type="domain" description="EamA" evidence="7">
    <location>
        <begin position="4"/>
        <end position="135"/>
    </location>
</feature>
<dbReference type="OrthoDB" id="2352272at2"/>
<feature type="transmembrane region" description="Helical" evidence="6">
    <location>
        <begin position="268"/>
        <end position="285"/>
    </location>
</feature>
<proteinExistence type="inferred from homology"/>
<comment type="caution">
    <text evidence="8">The sequence shown here is derived from an EMBL/GenBank/DDBJ whole genome shotgun (WGS) entry which is preliminary data.</text>
</comment>
<dbReference type="PANTHER" id="PTHR32322">
    <property type="entry name" value="INNER MEMBRANE TRANSPORTER"/>
    <property type="match status" value="1"/>
</dbReference>
<keyword evidence="3 6" id="KW-0812">Transmembrane</keyword>
<gene>
    <name evidence="8" type="ORF">CWI75_01880</name>
</gene>
<sequence length="291" mass="31637">MNNVLLYLITVVVWGSTWIAIKFQLGTVEPIVSIAHRSMLAASLIFLYLILRRRLAPLSLRNHAMIFMQGLCLFSGNYLFIYPATEHLASGLVAVVFSTMVILNMINGAIFLGLPISRMVLVGGLIGLVGMVAVFSPQLSDLDLSDNSFRALLLCFAGTFCASLGNIFAARNSLERLPVLVCNAWGMLYGALALYGVALLLGTPITVDWEFSYVASLLYLAVFGSVVAFWAYVTLIGNIGPDRAAYTSLLFPVVALLISTVFEGYQWSLLGLAGFCLVLMGNWLVMRRGAA</sequence>
<feature type="transmembrane region" description="Helical" evidence="6">
    <location>
        <begin position="31"/>
        <end position="51"/>
    </location>
</feature>
<dbReference type="InterPro" id="IPR037185">
    <property type="entry name" value="EmrE-like"/>
</dbReference>
<dbReference type="SUPFAM" id="SSF103481">
    <property type="entry name" value="Multidrug resistance efflux transporter EmrE"/>
    <property type="match status" value="2"/>
</dbReference>
<feature type="transmembrane region" description="Helical" evidence="6">
    <location>
        <begin position="5"/>
        <end position="25"/>
    </location>
</feature>
<keyword evidence="4 6" id="KW-1133">Transmembrane helix</keyword>
<organism evidence="8 9">
    <name type="scientific">Kineobactrum sediminis</name>
    <dbReference type="NCBI Taxonomy" id="1905677"/>
    <lineage>
        <taxon>Bacteria</taxon>
        <taxon>Pseudomonadati</taxon>
        <taxon>Pseudomonadota</taxon>
        <taxon>Gammaproteobacteria</taxon>
        <taxon>Cellvibrionales</taxon>
        <taxon>Halieaceae</taxon>
        <taxon>Kineobactrum</taxon>
    </lineage>
</organism>
<feature type="transmembrane region" description="Helical" evidence="6">
    <location>
        <begin position="119"/>
        <end position="139"/>
    </location>
</feature>
<accession>A0A2N5Y6U8</accession>
<evidence type="ECO:0000256" key="5">
    <source>
        <dbReference type="ARBA" id="ARBA00023136"/>
    </source>
</evidence>
<dbReference type="InterPro" id="IPR000620">
    <property type="entry name" value="EamA_dom"/>
</dbReference>
<evidence type="ECO:0000313" key="8">
    <source>
        <dbReference type="EMBL" id="PLW84124.1"/>
    </source>
</evidence>
<comment type="subcellular location">
    <subcellularLocation>
        <location evidence="1">Membrane</location>
        <topology evidence="1">Multi-pass membrane protein</topology>
    </subcellularLocation>
</comment>
<evidence type="ECO:0000313" key="9">
    <source>
        <dbReference type="Proteomes" id="UP000234845"/>
    </source>
</evidence>
<evidence type="ECO:0000259" key="7">
    <source>
        <dbReference type="Pfam" id="PF00892"/>
    </source>
</evidence>
<evidence type="ECO:0000256" key="3">
    <source>
        <dbReference type="ARBA" id="ARBA00022692"/>
    </source>
</evidence>
<name>A0A2N5Y6U8_9GAMM</name>
<keyword evidence="5 6" id="KW-0472">Membrane</keyword>
<dbReference type="EMBL" id="PKLZ01000001">
    <property type="protein sequence ID" value="PLW84124.1"/>
    <property type="molecule type" value="Genomic_DNA"/>
</dbReference>